<proteinExistence type="predicted"/>
<evidence type="ECO:0000256" key="1">
    <source>
        <dbReference type="SAM" id="Coils"/>
    </source>
</evidence>
<dbReference type="Pfam" id="PF11382">
    <property type="entry name" value="MctB"/>
    <property type="match status" value="1"/>
</dbReference>
<dbReference type="GO" id="GO:0016020">
    <property type="term" value="C:membrane"/>
    <property type="evidence" value="ECO:0007669"/>
    <property type="project" value="InterPro"/>
</dbReference>
<evidence type="ECO:0008006" key="5">
    <source>
        <dbReference type="Google" id="ProtNLM"/>
    </source>
</evidence>
<dbReference type="InterPro" id="IPR021522">
    <property type="entry name" value="MctB"/>
</dbReference>
<protein>
    <recommendedName>
        <fullName evidence="5">Copper transporter</fullName>
    </recommendedName>
</protein>
<organism evidence="3 4">
    <name type="scientific">Serinibacter arcticus</name>
    <dbReference type="NCBI Taxonomy" id="1655435"/>
    <lineage>
        <taxon>Bacteria</taxon>
        <taxon>Bacillati</taxon>
        <taxon>Actinomycetota</taxon>
        <taxon>Actinomycetes</taxon>
        <taxon>Micrococcales</taxon>
        <taxon>Beutenbergiaceae</taxon>
        <taxon>Serinibacter</taxon>
    </lineage>
</organism>
<dbReference type="AlphaFoldDB" id="A0A4Z1E2M1"/>
<accession>A0A4Z1E2M1</accession>
<dbReference type="EMBL" id="RHPJ01000003">
    <property type="protein sequence ID" value="TGO04952.1"/>
    <property type="molecule type" value="Genomic_DNA"/>
</dbReference>
<evidence type="ECO:0000313" key="3">
    <source>
        <dbReference type="EMBL" id="TGO04952.1"/>
    </source>
</evidence>
<name>A0A4Z1E2M1_9MICO</name>
<reference evidence="3 4" key="1">
    <citation type="submission" date="2018-11" db="EMBL/GenBank/DDBJ databases">
        <title>Complete genome sequencing of the Actinobacteria Serinibacter sp. K3-2.</title>
        <authorList>
            <person name="Rakitin A.L."/>
            <person name="Beletsky A.V."/>
            <person name="Mardanov A.V."/>
            <person name="Ravin N.V."/>
            <person name="Gromova A.S."/>
            <person name="Filippova S.N."/>
            <person name="Gal'Chenko V.F."/>
        </authorList>
    </citation>
    <scope>NUCLEOTIDE SEQUENCE [LARGE SCALE GENOMIC DNA]</scope>
    <source>
        <strain evidence="3 4">K3-2</strain>
    </source>
</reference>
<sequence>MIDFRYHLVSLISVFLALAVGIVLGAGPLRDTISDQLTGQVEVLREEKDALRLEVDENRATIADNVAFIESAAPALLDGALPGYRVAVATFPGVTDDVTSAVSQRIEEAGGEITARVELGTDWADPAAEAERTAVADEVRSEVPGVGGADTDDVVLGQALGFALTGATAADPRAASADAVAVLTALADGDDPLVRVEGEAAPADLVLVLTTPQVAPEADATVDPELEPSNVTWALTLAATGEAAPTVVAGYAELDIDTLVRVRGERTVATVDGLGTVAGQVTVPLVLAAVAADAEPLPYGFGIGAQDPLPPQQDLTGPPALETPTTSPGDGQGADGSDGTDGFDGTGTSDEPADDASPSGDGR</sequence>
<dbReference type="OrthoDB" id="4350157at2"/>
<evidence type="ECO:0000256" key="2">
    <source>
        <dbReference type="SAM" id="MobiDB-lite"/>
    </source>
</evidence>
<dbReference type="Proteomes" id="UP000297318">
    <property type="component" value="Unassembled WGS sequence"/>
</dbReference>
<keyword evidence="1" id="KW-0175">Coiled coil</keyword>
<gene>
    <name evidence="3" type="ORF">SERN_2545</name>
</gene>
<feature type="region of interest" description="Disordered" evidence="2">
    <location>
        <begin position="302"/>
        <end position="363"/>
    </location>
</feature>
<dbReference type="RefSeq" id="WP_135850474.1">
    <property type="nucleotide sequence ID" value="NZ_RHPJ01000003.1"/>
</dbReference>
<keyword evidence="4" id="KW-1185">Reference proteome</keyword>
<feature type="coiled-coil region" evidence="1">
    <location>
        <begin position="34"/>
        <end position="61"/>
    </location>
</feature>
<evidence type="ECO:0000313" key="4">
    <source>
        <dbReference type="Proteomes" id="UP000297318"/>
    </source>
</evidence>
<dbReference type="GO" id="GO:0055070">
    <property type="term" value="P:copper ion homeostasis"/>
    <property type="evidence" value="ECO:0007669"/>
    <property type="project" value="InterPro"/>
</dbReference>
<comment type="caution">
    <text evidence="3">The sequence shown here is derived from an EMBL/GenBank/DDBJ whole genome shotgun (WGS) entry which is preliminary data.</text>
</comment>